<dbReference type="InterPro" id="IPR014710">
    <property type="entry name" value="RmlC-like_jellyroll"/>
</dbReference>
<comment type="caution">
    <text evidence="6">The sequence shown here is derived from an EMBL/GenBank/DDBJ whole genome shotgun (WGS) entry which is preliminary data.</text>
</comment>
<dbReference type="RefSeq" id="WP_354014726.1">
    <property type="nucleotide sequence ID" value="NZ_JBEPMU010000004.1"/>
</dbReference>
<dbReference type="PROSITE" id="PS00041">
    <property type="entry name" value="HTH_ARAC_FAMILY_1"/>
    <property type="match status" value="1"/>
</dbReference>
<dbReference type="InterPro" id="IPR009057">
    <property type="entry name" value="Homeodomain-like_sf"/>
</dbReference>
<dbReference type="Pfam" id="PF12833">
    <property type="entry name" value="HTH_18"/>
    <property type="match status" value="1"/>
</dbReference>
<dbReference type="EMBL" id="JBEPMU010000004">
    <property type="protein sequence ID" value="MET3653339.1"/>
    <property type="molecule type" value="Genomic_DNA"/>
</dbReference>
<protein>
    <submittedName>
        <fullName evidence="6">AraC family transcriptional regulator</fullName>
    </submittedName>
</protein>
<evidence type="ECO:0000256" key="1">
    <source>
        <dbReference type="ARBA" id="ARBA00023015"/>
    </source>
</evidence>
<dbReference type="SMART" id="SM00342">
    <property type="entry name" value="HTH_ARAC"/>
    <property type="match status" value="1"/>
</dbReference>
<organism evidence="6 7">
    <name type="scientific">Dyella japonica</name>
    <dbReference type="NCBI Taxonomy" id="231455"/>
    <lineage>
        <taxon>Bacteria</taxon>
        <taxon>Pseudomonadati</taxon>
        <taxon>Pseudomonadota</taxon>
        <taxon>Gammaproteobacteria</taxon>
        <taxon>Lysobacterales</taxon>
        <taxon>Rhodanobacteraceae</taxon>
        <taxon>Dyella</taxon>
    </lineage>
</organism>
<dbReference type="Proteomes" id="UP001549184">
    <property type="component" value="Unassembled WGS sequence"/>
</dbReference>
<dbReference type="PANTHER" id="PTHR46796">
    <property type="entry name" value="HTH-TYPE TRANSCRIPTIONAL ACTIVATOR RHAS-RELATED"/>
    <property type="match status" value="1"/>
</dbReference>
<dbReference type="PRINTS" id="PR00032">
    <property type="entry name" value="HTHARAC"/>
</dbReference>
<dbReference type="PROSITE" id="PS01124">
    <property type="entry name" value="HTH_ARAC_FAMILY_2"/>
    <property type="match status" value="1"/>
</dbReference>
<keyword evidence="3" id="KW-0010">Activator</keyword>
<dbReference type="InterPro" id="IPR037923">
    <property type="entry name" value="HTH-like"/>
</dbReference>
<reference evidence="6 7" key="1">
    <citation type="submission" date="2024-06" db="EMBL/GenBank/DDBJ databases">
        <title>Sorghum-associated microbial communities from plants grown in Nebraska, USA.</title>
        <authorList>
            <person name="Schachtman D."/>
        </authorList>
    </citation>
    <scope>NUCLEOTIDE SEQUENCE [LARGE SCALE GENOMIC DNA]</scope>
    <source>
        <strain evidence="6 7">1073</strain>
    </source>
</reference>
<evidence type="ECO:0000313" key="6">
    <source>
        <dbReference type="EMBL" id="MET3653339.1"/>
    </source>
</evidence>
<feature type="domain" description="HTH araC/xylS-type" evidence="5">
    <location>
        <begin position="162"/>
        <end position="260"/>
    </location>
</feature>
<proteinExistence type="predicted"/>
<dbReference type="SUPFAM" id="SSF51215">
    <property type="entry name" value="Regulatory protein AraC"/>
    <property type="match status" value="1"/>
</dbReference>
<evidence type="ECO:0000313" key="7">
    <source>
        <dbReference type="Proteomes" id="UP001549184"/>
    </source>
</evidence>
<evidence type="ECO:0000259" key="5">
    <source>
        <dbReference type="PROSITE" id="PS01124"/>
    </source>
</evidence>
<dbReference type="InterPro" id="IPR018062">
    <property type="entry name" value="HTH_AraC-typ_CS"/>
</dbReference>
<gene>
    <name evidence="6" type="ORF">ABIC75_003075</name>
</gene>
<keyword evidence="2" id="KW-0238">DNA-binding</keyword>
<evidence type="ECO:0000256" key="4">
    <source>
        <dbReference type="ARBA" id="ARBA00023163"/>
    </source>
</evidence>
<dbReference type="InterPro" id="IPR018060">
    <property type="entry name" value="HTH_AraC"/>
</dbReference>
<evidence type="ECO:0000256" key="2">
    <source>
        <dbReference type="ARBA" id="ARBA00023125"/>
    </source>
</evidence>
<keyword evidence="7" id="KW-1185">Reference proteome</keyword>
<sequence length="265" mass="29105">MQHLQRTNYGQPEQLRQLGGLQVSATPYAGGSALPWHEHDEPYLCLVAAGGYTQQSDGDEIACRPGLLLTHPQGHRHANRFGPEGARCISIFLADMASDGVSRLLGEHRQLRLPDADRLLARIVRELRATDDAAALALQSAVLELVALACRANEDRCPAWLPRVLDRLHGDPLATPSLQELAALAGVHPSHLARGFQRAKGASVGEYQRGLRIALACKSLAEEHRSIADVAVMAGFNDQSHFARVFRRITGETPRDYRHRLQRAC</sequence>
<dbReference type="Gene3D" id="2.60.120.10">
    <property type="entry name" value="Jelly Rolls"/>
    <property type="match status" value="1"/>
</dbReference>
<accession>A0ABV2JWY3</accession>
<name>A0ABV2JWY3_9GAMM</name>
<evidence type="ECO:0000256" key="3">
    <source>
        <dbReference type="ARBA" id="ARBA00023159"/>
    </source>
</evidence>
<dbReference type="InterPro" id="IPR050204">
    <property type="entry name" value="AraC_XylS_family_regulators"/>
</dbReference>
<keyword evidence="4" id="KW-0804">Transcription</keyword>
<dbReference type="Gene3D" id="1.10.10.60">
    <property type="entry name" value="Homeodomain-like"/>
    <property type="match status" value="2"/>
</dbReference>
<dbReference type="SUPFAM" id="SSF46689">
    <property type="entry name" value="Homeodomain-like"/>
    <property type="match status" value="2"/>
</dbReference>
<dbReference type="InterPro" id="IPR020449">
    <property type="entry name" value="Tscrpt_reg_AraC-type_HTH"/>
</dbReference>
<keyword evidence="1" id="KW-0805">Transcription regulation</keyword>